<dbReference type="SUPFAM" id="SSF48230">
    <property type="entry name" value="Chondroitin AC/alginate lyase"/>
    <property type="match status" value="1"/>
</dbReference>
<dbReference type="PANTHER" id="PTHR38045">
    <property type="entry name" value="CHROMOSOME 1, WHOLE GENOME SHOTGUN SEQUENCE"/>
    <property type="match status" value="1"/>
</dbReference>
<protein>
    <submittedName>
        <fullName evidence="3">Heparinase II/III family protein</fullName>
    </submittedName>
</protein>
<comment type="subcellular location">
    <subcellularLocation>
        <location evidence="1">Cell envelope</location>
    </subcellularLocation>
</comment>
<evidence type="ECO:0000313" key="3">
    <source>
        <dbReference type="EMBL" id="MFC5649072.1"/>
    </source>
</evidence>
<dbReference type="InterPro" id="IPR012480">
    <property type="entry name" value="Hepar_II_III_C"/>
</dbReference>
<reference evidence="4" key="1">
    <citation type="journal article" date="2019" name="Int. J. Syst. Evol. Microbiol.">
        <title>The Global Catalogue of Microorganisms (GCM) 10K type strain sequencing project: providing services to taxonomists for standard genome sequencing and annotation.</title>
        <authorList>
            <consortium name="The Broad Institute Genomics Platform"/>
            <consortium name="The Broad Institute Genome Sequencing Center for Infectious Disease"/>
            <person name="Wu L."/>
            <person name="Ma J."/>
        </authorList>
    </citation>
    <scope>NUCLEOTIDE SEQUENCE [LARGE SCALE GENOMIC DNA]</scope>
    <source>
        <strain evidence="4">CGMCC 1.3240</strain>
    </source>
</reference>
<proteinExistence type="predicted"/>
<evidence type="ECO:0000256" key="1">
    <source>
        <dbReference type="ARBA" id="ARBA00004196"/>
    </source>
</evidence>
<name>A0ABW0VTE1_9BACL</name>
<organism evidence="3 4">
    <name type="scientific">Paenibacillus solisilvae</name>
    <dbReference type="NCBI Taxonomy" id="2486751"/>
    <lineage>
        <taxon>Bacteria</taxon>
        <taxon>Bacillati</taxon>
        <taxon>Bacillota</taxon>
        <taxon>Bacilli</taxon>
        <taxon>Bacillales</taxon>
        <taxon>Paenibacillaceae</taxon>
        <taxon>Paenibacillus</taxon>
    </lineage>
</organism>
<gene>
    <name evidence="3" type="ORF">ACFPYJ_07995</name>
</gene>
<sequence>MMWMLAERYVTDNNLREGLLSREDYKPFPAIEERHKWSEIPQSLKKFWMDKGESKLNHPWPTLTATLYMDYIRTGNRVKYDSALLGRRQDLAALVVAECIENEGRFLDDIVNGIWCICEETFWGIPGHGYMMQRQDPLPDVSDPVIELFSAETAALLAWTYYLLRIKLDAVSIMVGERIQLEVKKRILDPYLNRSDFWWMGFNQERMLNNWNPWCNSNCLSAFLLLEDDPQRRAAAVIKTMRSLDHYLERVGSDGGCEEGPKYWIYAGGTLFDCLELLYGASGGMIDIYDEPLIRQIGSYIYKVFIDDSSYANFADSSAKVHIPAELAYRYGRRIQDARLSGLGAMEQKRKREEATQLEFSAMFRLLPALFHYAEIENDVGDAPYIRDAWLDGIQVMAAREQEGSSKGLYLAAKGGHNDESHNHNDIGHFIVYCNGSPMIIDPGVVTYTSKSFFAERYTIWAMQSAYHNLPIINGVEQREGRQHQADDVHYRQEDRLASLSMNLAGAYPDCAEITKWKRSISLIRDPQPYIEIKDCFQLQRASDDITLVFMTPHPPRIEGNGSIVLQDELHNTLIVRYNGDKFVVSAEVISLGDEVMRGIWGDQLFRIKLRATAAVKQGESVIIISER</sequence>
<dbReference type="InterPro" id="IPR008929">
    <property type="entry name" value="Chondroitin_lyas"/>
</dbReference>
<dbReference type="RefSeq" id="WP_379187560.1">
    <property type="nucleotide sequence ID" value="NZ_JBHSOW010000028.1"/>
</dbReference>
<evidence type="ECO:0000259" key="2">
    <source>
        <dbReference type="Pfam" id="PF07940"/>
    </source>
</evidence>
<dbReference type="Proteomes" id="UP001596047">
    <property type="component" value="Unassembled WGS sequence"/>
</dbReference>
<keyword evidence="4" id="KW-1185">Reference proteome</keyword>
<evidence type="ECO:0000313" key="4">
    <source>
        <dbReference type="Proteomes" id="UP001596047"/>
    </source>
</evidence>
<comment type="caution">
    <text evidence="3">The sequence shown here is derived from an EMBL/GenBank/DDBJ whole genome shotgun (WGS) entry which is preliminary data.</text>
</comment>
<dbReference type="EMBL" id="JBHSOW010000028">
    <property type="protein sequence ID" value="MFC5649072.1"/>
    <property type="molecule type" value="Genomic_DNA"/>
</dbReference>
<dbReference type="Gene3D" id="1.50.10.100">
    <property type="entry name" value="Chondroitin AC/alginate lyase"/>
    <property type="match status" value="1"/>
</dbReference>
<dbReference type="Gene3D" id="2.70.98.70">
    <property type="match status" value="1"/>
</dbReference>
<dbReference type="Pfam" id="PF07940">
    <property type="entry name" value="Hepar_II_III_C"/>
    <property type="match status" value="1"/>
</dbReference>
<accession>A0ABW0VTE1</accession>
<feature type="domain" description="Heparinase II/III-like C-terminal" evidence="2">
    <location>
        <begin position="413"/>
        <end position="558"/>
    </location>
</feature>
<dbReference type="PANTHER" id="PTHR38045:SF1">
    <property type="entry name" value="HEPARINASE II_III-LIKE PROTEIN"/>
    <property type="match status" value="1"/>
</dbReference>